<protein>
    <submittedName>
        <fullName evidence="6">IclR family transcriptional regulator</fullName>
    </submittedName>
</protein>
<evidence type="ECO:0000259" key="4">
    <source>
        <dbReference type="PROSITE" id="PS51077"/>
    </source>
</evidence>
<keyword evidence="1" id="KW-0805">Transcription regulation</keyword>
<dbReference type="InterPro" id="IPR036388">
    <property type="entry name" value="WH-like_DNA-bd_sf"/>
</dbReference>
<dbReference type="InterPro" id="IPR014757">
    <property type="entry name" value="Tscrpt_reg_IclR_C"/>
</dbReference>
<dbReference type="InterPro" id="IPR005471">
    <property type="entry name" value="Tscrpt_reg_IclR_N"/>
</dbReference>
<dbReference type="RefSeq" id="WP_276306507.1">
    <property type="nucleotide sequence ID" value="NZ_CP119993.1"/>
</dbReference>
<feature type="domain" description="HTH iclR-type" evidence="4">
    <location>
        <begin position="5"/>
        <end position="65"/>
    </location>
</feature>
<dbReference type="Pfam" id="PF09339">
    <property type="entry name" value="HTH_IclR"/>
    <property type="match status" value="1"/>
</dbReference>
<dbReference type="Proteomes" id="UP001596547">
    <property type="component" value="Unassembled WGS sequence"/>
</dbReference>
<dbReference type="GO" id="GO:0006355">
    <property type="term" value="P:regulation of DNA-templated transcription"/>
    <property type="evidence" value="ECO:0007669"/>
    <property type="project" value="UniProtKB-ARBA"/>
</dbReference>
<dbReference type="SMART" id="SM00346">
    <property type="entry name" value="HTH_ICLR"/>
    <property type="match status" value="1"/>
</dbReference>
<feature type="domain" description="IclR-ED" evidence="5">
    <location>
        <begin position="66"/>
        <end position="253"/>
    </location>
</feature>
<dbReference type="InterPro" id="IPR050707">
    <property type="entry name" value="HTH_MetabolicPath_Reg"/>
</dbReference>
<evidence type="ECO:0000256" key="3">
    <source>
        <dbReference type="ARBA" id="ARBA00023163"/>
    </source>
</evidence>
<evidence type="ECO:0000259" key="5">
    <source>
        <dbReference type="PROSITE" id="PS51078"/>
    </source>
</evidence>
<dbReference type="Gene3D" id="3.30.450.40">
    <property type="match status" value="1"/>
</dbReference>
<proteinExistence type="predicted"/>
<dbReference type="AlphaFoldDB" id="A0ABD6AF82"/>
<dbReference type="PANTHER" id="PTHR30136:SF35">
    <property type="entry name" value="HTH-TYPE TRANSCRIPTIONAL REGULATOR RV1719"/>
    <property type="match status" value="1"/>
</dbReference>
<dbReference type="SUPFAM" id="SSF46785">
    <property type="entry name" value="Winged helix' DNA-binding domain"/>
    <property type="match status" value="1"/>
</dbReference>
<dbReference type="PANTHER" id="PTHR30136">
    <property type="entry name" value="HELIX-TURN-HELIX TRANSCRIPTIONAL REGULATOR, ICLR FAMILY"/>
    <property type="match status" value="1"/>
</dbReference>
<reference evidence="6 7" key="1">
    <citation type="journal article" date="2019" name="Int. J. Syst. Evol. Microbiol.">
        <title>The Global Catalogue of Microorganisms (GCM) 10K type strain sequencing project: providing services to taxonomists for standard genome sequencing and annotation.</title>
        <authorList>
            <consortium name="The Broad Institute Genomics Platform"/>
            <consortium name="The Broad Institute Genome Sequencing Center for Infectious Disease"/>
            <person name="Wu L."/>
            <person name="Ma J."/>
        </authorList>
    </citation>
    <scope>NUCLEOTIDE SEQUENCE [LARGE SCALE GENOMIC DNA]</scope>
    <source>
        <strain evidence="6 7">PSR21</strain>
    </source>
</reference>
<gene>
    <name evidence="6" type="ORF">ACFQPE_17915</name>
</gene>
<keyword evidence="7" id="KW-1185">Reference proteome</keyword>
<keyword evidence="2" id="KW-0238">DNA-binding</keyword>
<dbReference type="PROSITE" id="PS51077">
    <property type="entry name" value="HTH_ICLR"/>
    <property type="match status" value="1"/>
</dbReference>
<dbReference type="SUPFAM" id="SSF55781">
    <property type="entry name" value="GAF domain-like"/>
    <property type="match status" value="1"/>
</dbReference>
<dbReference type="Pfam" id="PF01614">
    <property type="entry name" value="IclR_C"/>
    <property type="match status" value="1"/>
</dbReference>
<keyword evidence="3" id="KW-0804">Transcription</keyword>
<dbReference type="InterPro" id="IPR036390">
    <property type="entry name" value="WH_DNA-bd_sf"/>
</dbReference>
<evidence type="ECO:0000256" key="2">
    <source>
        <dbReference type="ARBA" id="ARBA00023125"/>
    </source>
</evidence>
<dbReference type="PROSITE" id="PS51078">
    <property type="entry name" value="ICLR_ED"/>
    <property type="match status" value="1"/>
</dbReference>
<sequence>MTNTVRSLRRADRLVEWLVESEMASVTTMAEELDMPLSTVYDYVRTLESLNYLTKLPDGRYRVSTRYLKIGNEVRHRYEVYTVAEPELTELAADTGEYIALMIEEGGLGVILSMKEGEMASHVKIHRTYAGTRTRLNTTATGKAILARLPEERTRHIVDEYGLSSKTANTITDPDELFEELERIRNVGYAIDDEERFEGMRGIGVPVVSKPDETVGAIGLYGPAHRLTDTVLREDLPERILEVANVVQVSLTYS</sequence>
<evidence type="ECO:0000256" key="1">
    <source>
        <dbReference type="ARBA" id="ARBA00023015"/>
    </source>
</evidence>
<evidence type="ECO:0000313" key="7">
    <source>
        <dbReference type="Proteomes" id="UP001596547"/>
    </source>
</evidence>
<accession>A0ABD6AF82</accession>
<dbReference type="Gene3D" id="1.10.10.10">
    <property type="entry name" value="Winged helix-like DNA-binding domain superfamily/Winged helix DNA-binding domain"/>
    <property type="match status" value="1"/>
</dbReference>
<dbReference type="GO" id="GO:0003677">
    <property type="term" value="F:DNA binding"/>
    <property type="evidence" value="ECO:0007669"/>
    <property type="project" value="UniProtKB-KW"/>
</dbReference>
<dbReference type="InterPro" id="IPR029016">
    <property type="entry name" value="GAF-like_dom_sf"/>
</dbReference>
<comment type="caution">
    <text evidence="6">The sequence shown here is derived from an EMBL/GenBank/DDBJ whole genome shotgun (WGS) entry which is preliminary data.</text>
</comment>
<organism evidence="6 7">
    <name type="scientific">Halomarina halobia</name>
    <dbReference type="NCBI Taxonomy" id="3033386"/>
    <lineage>
        <taxon>Archaea</taxon>
        <taxon>Methanobacteriati</taxon>
        <taxon>Methanobacteriota</taxon>
        <taxon>Stenosarchaea group</taxon>
        <taxon>Halobacteria</taxon>
        <taxon>Halobacteriales</taxon>
        <taxon>Natronomonadaceae</taxon>
        <taxon>Halomarina</taxon>
    </lineage>
</organism>
<evidence type="ECO:0000313" key="6">
    <source>
        <dbReference type="EMBL" id="MFC7318654.1"/>
    </source>
</evidence>
<dbReference type="EMBL" id="JBHTBF010000003">
    <property type="protein sequence ID" value="MFC7318654.1"/>
    <property type="molecule type" value="Genomic_DNA"/>
</dbReference>
<dbReference type="GeneID" id="79317157"/>
<name>A0ABD6AF82_9EURY</name>